<keyword evidence="1" id="KW-0732">Signal</keyword>
<evidence type="ECO:0000313" key="3">
    <source>
        <dbReference type="Proteomes" id="UP000593574"/>
    </source>
</evidence>
<organism evidence="2 3">
    <name type="scientific">Gossypium laxum</name>
    <dbReference type="NCBI Taxonomy" id="34288"/>
    <lineage>
        <taxon>Eukaryota</taxon>
        <taxon>Viridiplantae</taxon>
        <taxon>Streptophyta</taxon>
        <taxon>Embryophyta</taxon>
        <taxon>Tracheophyta</taxon>
        <taxon>Spermatophyta</taxon>
        <taxon>Magnoliopsida</taxon>
        <taxon>eudicotyledons</taxon>
        <taxon>Gunneridae</taxon>
        <taxon>Pentapetalae</taxon>
        <taxon>rosids</taxon>
        <taxon>malvids</taxon>
        <taxon>Malvales</taxon>
        <taxon>Malvaceae</taxon>
        <taxon>Malvoideae</taxon>
        <taxon>Gossypium</taxon>
    </lineage>
</organism>
<evidence type="ECO:0000256" key="1">
    <source>
        <dbReference type="SAM" id="SignalP"/>
    </source>
</evidence>
<proteinExistence type="predicted"/>
<gene>
    <name evidence="2" type="ORF">Golax_024172</name>
</gene>
<evidence type="ECO:0000313" key="2">
    <source>
        <dbReference type="EMBL" id="MBA0709108.1"/>
    </source>
</evidence>
<protein>
    <submittedName>
        <fullName evidence="2">Uncharacterized protein</fullName>
    </submittedName>
</protein>
<dbReference type="EMBL" id="JABEZV010000004">
    <property type="protein sequence ID" value="MBA0709108.1"/>
    <property type="molecule type" value="Genomic_DNA"/>
</dbReference>
<feature type="chain" id="PRO_5029464236" evidence="1">
    <location>
        <begin position="21"/>
        <end position="47"/>
    </location>
</feature>
<feature type="signal peptide" evidence="1">
    <location>
        <begin position="1"/>
        <end position="20"/>
    </location>
</feature>
<dbReference type="Proteomes" id="UP000593574">
    <property type="component" value="Unassembled WGS sequence"/>
</dbReference>
<dbReference type="AlphaFoldDB" id="A0A7J8ZB89"/>
<accession>A0A7J8ZB89</accession>
<name>A0A7J8ZB89_9ROSI</name>
<keyword evidence="3" id="KW-1185">Reference proteome</keyword>
<sequence length="47" mass="5256">MAPAFPGLTLGMLWVRLAVIDIWHNLRCRIRVDCVPKSSGICECRAS</sequence>
<reference evidence="2 3" key="1">
    <citation type="journal article" date="2019" name="Genome Biol. Evol.">
        <title>Insights into the evolution of the New World diploid cottons (Gossypium, subgenus Houzingenia) based on genome sequencing.</title>
        <authorList>
            <person name="Grover C.E."/>
            <person name="Arick M.A. 2nd"/>
            <person name="Thrash A."/>
            <person name="Conover J.L."/>
            <person name="Sanders W.S."/>
            <person name="Peterson D.G."/>
            <person name="Frelichowski J.E."/>
            <person name="Scheffler J.A."/>
            <person name="Scheffler B.E."/>
            <person name="Wendel J.F."/>
        </authorList>
    </citation>
    <scope>NUCLEOTIDE SEQUENCE [LARGE SCALE GENOMIC DNA]</scope>
    <source>
        <strain evidence="2">4</strain>
        <tissue evidence="2">Leaf</tissue>
    </source>
</reference>
<comment type="caution">
    <text evidence="2">The sequence shown here is derived from an EMBL/GenBank/DDBJ whole genome shotgun (WGS) entry which is preliminary data.</text>
</comment>